<dbReference type="PANTHER" id="PTHR33096">
    <property type="entry name" value="CXC2 DOMAIN-CONTAINING PROTEIN"/>
    <property type="match status" value="1"/>
</dbReference>
<comment type="caution">
    <text evidence="3">The sequence shown here is derived from an EMBL/GenBank/DDBJ whole genome shotgun (WGS) entry which is preliminary data.</text>
</comment>
<organism evidence="3 4">
    <name type="scientific">Marasmiellus scandens</name>
    <dbReference type="NCBI Taxonomy" id="2682957"/>
    <lineage>
        <taxon>Eukaryota</taxon>
        <taxon>Fungi</taxon>
        <taxon>Dikarya</taxon>
        <taxon>Basidiomycota</taxon>
        <taxon>Agaricomycotina</taxon>
        <taxon>Agaricomycetes</taxon>
        <taxon>Agaricomycetidae</taxon>
        <taxon>Agaricales</taxon>
        <taxon>Marasmiineae</taxon>
        <taxon>Omphalotaceae</taxon>
        <taxon>Marasmiellus</taxon>
    </lineage>
</organism>
<dbReference type="InterPro" id="IPR041457">
    <property type="entry name" value="CxC2_KDZ-assoc"/>
</dbReference>
<evidence type="ECO:0000259" key="2">
    <source>
        <dbReference type="Pfam" id="PF18803"/>
    </source>
</evidence>
<feature type="domain" description="CxC2-like cysteine cluster KDZ transposase-associated" evidence="2">
    <location>
        <begin position="598"/>
        <end position="704"/>
    </location>
</feature>
<dbReference type="Proteomes" id="UP001498398">
    <property type="component" value="Unassembled WGS sequence"/>
</dbReference>
<protein>
    <recommendedName>
        <fullName evidence="2">CxC2-like cysteine cluster KDZ transposase-associated domain-containing protein</fullName>
    </recommendedName>
</protein>
<dbReference type="PANTHER" id="PTHR33096:SF1">
    <property type="entry name" value="CXC1-LIKE CYSTEINE CLUSTER ASSOCIATED WITH KDZ TRANSPOSASES DOMAIN-CONTAINING PROTEIN"/>
    <property type="match status" value="1"/>
</dbReference>
<dbReference type="Gene3D" id="3.60.130.30">
    <property type="match status" value="1"/>
</dbReference>
<feature type="compositionally biased region" description="Polar residues" evidence="1">
    <location>
        <begin position="50"/>
        <end position="60"/>
    </location>
</feature>
<feature type="region of interest" description="Disordered" evidence="1">
    <location>
        <begin position="21"/>
        <end position="61"/>
    </location>
</feature>
<evidence type="ECO:0000256" key="1">
    <source>
        <dbReference type="SAM" id="MobiDB-lite"/>
    </source>
</evidence>
<dbReference type="SUPFAM" id="SSF57850">
    <property type="entry name" value="RING/U-box"/>
    <property type="match status" value="1"/>
</dbReference>
<sequence>MPSRITRSRSKVLSTFFSKPLSPSLSNQRLSPDTLPGIPRRSAGLDATHNVFSPSPNSRPGSALVLPAQFTPKKKKARRAKITDGEKVLRRIQFRMKKIDPRTVQLTAIDFQDDTFRMPSNAAVLNKYIQQRWPGLTPSSLPREERPGRLRIYAHPNMLKRNPGMPRILVLRLENVISPSAQKVYIRLFDHMRSLVKFPHLSVDANRSTMNGAIHCATGGIQIEEGVEAIDDFMWEIQDDLVPAVLGAMKMEDPEMYARMIHAHKFVRATIRRLYSRDQYLETRCCLDFKGAFLCVVIKEGSSEVFHLDWQDDPNSLAWIAPLGEGWTGGDFCLPQLNIRIPIYPGQVLGAQTRRLIHCGSPVESGRRIVVTCFTDRGTLKKADQWEEVVEERDDPDVGPSPTPPTPPTTLPIFHTDYSNVLKPVKRIINVRLEPHDVSLLPVIQIAANTLKSESTESKSEYDFLQGDDADGDGEMGCAFVDDDDDDESDTENVTPETILQALKKKRTPRGDPVLRSWAIDWVDFYLAELLRLDGRHYAIPQQTCAGCTASIFTKCYRCLGCEDSRLWCRECLLKNHAHLPFHRIQEWDGQFFRRVSLDDLGFVLPVGHPTGQSCICAPSTPLTSLVVLDTTGVHQLKVRYCSCFSARGRVQQLLRARFFPATLDNPRTVATFRLLEHFQLLSFVSKASAREYCNFLTRVTNNATSSNVDDRYRELLRMVREWRLLKLLKRHGRGHDSTGYAGTKQGECVVRCAACPHPGINLPSDWRLAPNSKSWLYQSFICMDANFRCVRLNVSSDEADPTLNKGSSYMIDPGVAKAHLSIYDKPTDSISTCNNHKAVKLASMRRDPGLAATGLATTDCSRHDSKLPSSSTNLTAGERYCHMDLSLLSALHSSEVEDYVVTYDIWCQFGQRLPERILQYPEHLRPRYPGTSFVGAIPKFHLPAHQEKCYLNYNLNFTPRVGRTDGEGVERGWSVTNGLASSTKVMGPGSRSDVLDDHFGFTNWRKRTNFPQQFLLWAKENSKGREESVAAFKTFDAGIDTNTRNTWRTAMEDWEADPENYVNPYEPTVKPVSFNKVRLKLAEAESQELAQSRATHAVSAEAPISSVLVEGIELRELQRRLAHEISQMPTEVTDRARSKLLEKANNLRRRIDTWCSTQALHFPSSVIVRDRVMQKCSSSSVADIPLLLPSDLLHHSTCPPSALKLQWELEYALAEDMLESIRQGLLQRTYLYKWKDRYSHGQRSSTRSSTTIARLQERINGAAERYRITRKALASLSPHIHAPGWEKVLKELRPEHIQPLNRDDYDPILQAQALQNPNIQQVKEPSWIWCMQGLNHNGEKEMQDGKSLNSF</sequence>
<dbReference type="Pfam" id="PF18803">
    <property type="entry name" value="CxC2"/>
    <property type="match status" value="1"/>
</dbReference>
<reference evidence="3 4" key="1">
    <citation type="submission" date="2024-01" db="EMBL/GenBank/DDBJ databases">
        <title>A draft genome for the cacao thread blight pathogen Marasmiellus scandens.</title>
        <authorList>
            <person name="Baruah I.K."/>
            <person name="Leung J."/>
            <person name="Bukari Y."/>
            <person name="Amoako-Attah I."/>
            <person name="Meinhardt L.W."/>
            <person name="Bailey B.A."/>
            <person name="Cohen S.P."/>
        </authorList>
    </citation>
    <scope>NUCLEOTIDE SEQUENCE [LARGE SCALE GENOMIC DNA]</scope>
    <source>
        <strain evidence="3 4">GH-19</strain>
    </source>
</reference>
<proteinExistence type="predicted"/>
<evidence type="ECO:0000313" key="4">
    <source>
        <dbReference type="Proteomes" id="UP001498398"/>
    </source>
</evidence>
<feature type="compositionally biased region" description="Pro residues" evidence="1">
    <location>
        <begin position="399"/>
        <end position="410"/>
    </location>
</feature>
<feature type="compositionally biased region" description="Polar residues" evidence="1">
    <location>
        <begin position="21"/>
        <end position="31"/>
    </location>
</feature>
<keyword evidence="4" id="KW-1185">Reference proteome</keyword>
<feature type="region of interest" description="Disordered" evidence="1">
    <location>
        <begin position="390"/>
        <end position="412"/>
    </location>
</feature>
<name>A0ABR1JH75_9AGAR</name>
<gene>
    <name evidence="3" type="ORF">VKT23_010259</name>
</gene>
<dbReference type="InterPro" id="IPR040521">
    <property type="entry name" value="KDZ"/>
</dbReference>
<accession>A0ABR1JH75</accession>
<dbReference type="Pfam" id="PF18758">
    <property type="entry name" value="KDZ"/>
    <property type="match status" value="1"/>
</dbReference>
<dbReference type="EMBL" id="JBANRG010000019">
    <property type="protein sequence ID" value="KAK7457912.1"/>
    <property type="molecule type" value="Genomic_DNA"/>
</dbReference>
<evidence type="ECO:0000313" key="3">
    <source>
        <dbReference type="EMBL" id="KAK7457912.1"/>
    </source>
</evidence>